<evidence type="ECO:0000256" key="4">
    <source>
        <dbReference type="ARBA" id="ARBA00022516"/>
    </source>
</evidence>
<dbReference type="EMBL" id="VKGC01000006">
    <property type="protein sequence ID" value="TSA85567.1"/>
    <property type="molecule type" value="Genomic_DNA"/>
</dbReference>
<evidence type="ECO:0000256" key="10">
    <source>
        <dbReference type="ARBA" id="ARBA00023264"/>
    </source>
</evidence>
<comment type="cofactor">
    <cofactor evidence="1">
        <name>pyruvate</name>
        <dbReference type="ChEBI" id="CHEBI:15361"/>
    </cofactor>
</comment>
<evidence type="ECO:0000313" key="14">
    <source>
        <dbReference type="Proteomes" id="UP000319322"/>
    </source>
</evidence>
<keyword evidence="6" id="KW-0443">Lipid metabolism</keyword>
<dbReference type="GO" id="GO:0006646">
    <property type="term" value="P:phosphatidylethanolamine biosynthetic process"/>
    <property type="evidence" value="ECO:0007669"/>
    <property type="project" value="UniProtKB-UniPathway"/>
</dbReference>
<dbReference type="NCBIfam" id="TIGR00163">
    <property type="entry name" value="PS_decarb"/>
    <property type="match status" value="1"/>
</dbReference>
<sequence>MGNSNTLSRLFGKFARHAFPTPVQKVINRVYVRLFNIDLNGFAPLESYTTLNALFTRALQTPRPLDTNPQILNAPSDSIITACGLVQHQQALQIKGMAYSVYELLGLDRPLEEHYHFFNFYLSPKDYHRFHAPCNLKILEARHFCGELLSVGQRALNKHSNVFVRNERVVVIAQDDRGFLLYFVAIGALNVGQIVLNFDPNIQTNAKIHPKPQIYHYDPPIVLEKGAELGRFEMGSSIVLFVAHSTPLPLVGQKVLYGTNIATLN</sequence>
<dbReference type="RefSeq" id="WP_120947594.1">
    <property type="nucleotide sequence ID" value="NZ_QXQP01000005.1"/>
</dbReference>
<evidence type="ECO:0000256" key="7">
    <source>
        <dbReference type="ARBA" id="ARBA00023145"/>
    </source>
</evidence>
<keyword evidence="5" id="KW-0210">Decarboxylase</keyword>
<keyword evidence="9 13" id="KW-0456">Lyase</keyword>
<reference evidence="13 14" key="1">
    <citation type="submission" date="2019-07" db="EMBL/GenBank/DDBJ databases">
        <title>Helicobacter labacensis sp. nov., Helicobacter mehlei sp. nov. and Helicobacter vulpis sp. nov., isolated from gastric mucosa of red fox (Vulpis vulpis).</title>
        <authorList>
            <person name="Kusar D."/>
            <person name="Gruntar I."/>
            <person name="Pate M."/>
            <person name="Zajc U."/>
            <person name="Ocepek M."/>
        </authorList>
    </citation>
    <scope>NUCLEOTIDE SEQUENCE [LARGE SCALE GENOMIC DNA]</scope>
    <source>
        <strain evidence="13 14">L8b</strain>
    </source>
</reference>
<evidence type="ECO:0000256" key="1">
    <source>
        <dbReference type="ARBA" id="ARBA00001928"/>
    </source>
</evidence>
<dbReference type="InterPro" id="IPR003817">
    <property type="entry name" value="PS_Dcarbxylase"/>
</dbReference>
<dbReference type="InterPro" id="IPR033177">
    <property type="entry name" value="PSD-B"/>
</dbReference>
<dbReference type="GO" id="GO:0004609">
    <property type="term" value="F:phosphatidylserine decarboxylase activity"/>
    <property type="evidence" value="ECO:0007669"/>
    <property type="project" value="UniProtKB-EC"/>
</dbReference>
<proteinExistence type="predicted"/>
<evidence type="ECO:0000256" key="8">
    <source>
        <dbReference type="ARBA" id="ARBA00023209"/>
    </source>
</evidence>
<evidence type="ECO:0000256" key="9">
    <source>
        <dbReference type="ARBA" id="ARBA00023239"/>
    </source>
</evidence>
<dbReference type="Pfam" id="PF02666">
    <property type="entry name" value="PS_Dcarbxylase"/>
    <property type="match status" value="1"/>
</dbReference>
<keyword evidence="14" id="KW-1185">Reference proteome</keyword>
<dbReference type="EC" id="4.1.1.65" evidence="3"/>
<dbReference type="Proteomes" id="UP000319322">
    <property type="component" value="Unassembled WGS sequence"/>
</dbReference>
<dbReference type="AlphaFoldDB" id="A0A553UZC3"/>
<reference evidence="14" key="2">
    <citation type="submission" date="2019-07" db="EMBL/GenBank/DDBJ databases">
        <title>Helicobacter labacensis sp. nov., Helicobacter mehlei sp. nov. and Helicobacter vulpis sp. nov., isolated from gastric mucosa of red fox (Vulpis vulpis).</title>
        <authorList>
            <person name="Papic B."/>
        </authorList>
    </citation>
    <scope>NUCLEOTIDE SEQUENCE [LARGE SCALE GENOMIC DNA]</scope>
    <source>
        <strain evidence="14">L8b</strain>
    </source>
</reference>
<evidence type="ECO:0000256" key="5">
    <source>
        <dbReference type="ARBA" id="ARBA00022793"/>
    </source>
</evidence>
<dbReference type="UniPathway" id="UPA00558"/>
<accession>A0A553UZC3</accession>
<keyword evidence="10" id="KW-1208">Phospholipid metabolism</keyword>
<gene>
    <name evidence="13" type="ORF">FNE76_03595</name>
</gene>
<keyword evidence="7" id="KW-0865">Zymogen</keyword>
<dbReference type="PANTHER" id="PTHR10067:SF6">
    <property type="entry name" value="PHOSPHATIDYLSERINE DECARBOXYLASE PROENZYME, MITOCHONDRIAL"/>
    <property type="match status" value="1"/>
</dbReference>
<comment type="pathway">
    <text evidence="2">Lipid metabolism.</text>
</comment>
<evidence type="ECO:0000256" key="2">
    <source>
        <dbReference type="ARBA" id="ARBA00005189"/>
    </source>
</evidence>
<evidence type="ECO:0000256" key="11">
    <source>
        <dbReference type="ARBA" id="ARBA00023317"/>
    </source>
</evidence>
<evidence type="ECO:0000256" key="6">
    <source>
        <dbReference type="ARBA" id="ARBA00023098"/>
    </source>
</evidence>
<dbReference type="NCBIfam" id="NF003038">
    <property type="entry name" value="PRK03934.1"/>
    <property type="match status" value="1"/>
</dbReference>
<keyword evidence="8" id="KW-0594">Phospholipid biosynthesis</keyword>
<comment type="pathway">
    <text evidence="12">Phospholipid metabolism; phosphatidylethanolamine biosynthesis.</text>
</comment>
<keyword evidence="11" id="KW-0670">Pyruvate</keyword>
<evidence type="ECO:0000256" key="12">
    <source>
        <dbReference type="ARBA" id="ARBA00024326"/>
    </source>
</evidence>
<reference evidence="13 14" key="3">
    <citation type="submission" date="2019-07" db="EMBL/GenBank/DDBJ databases">
        <authorList>
            <person name="Papic B."/>
        </authorList>
    </citation>
    <scope>NUCLEOTIDE SEQUENCE [LARGE SCALE GENOMIC DNA]</scope>
    <source>
        <strain evidence="13 14">L8b</strain>
    </source>
</reference>
<keyword evidence="4" id="KW-0444">Lipid biosynthesis</keyword>
<evidence type="ECO:0000256" key="3">
    <source>
        <dbReference type="ARBA" id="ARBA00012243"/>
    </source>
</evidence>
<organism evidence="13 14">
    <name type="scientific">Helicobacter mehlei</name>
    <dbReference type="NCBI Taxonomy" id="2316080"/>
    <lineage>
        <taxon>Bacteria</taxon>
        <taxon>Pseudomonadati</taxon>
        <taxon>Campylobacterota</taxon>
        <taxon>Epsilonproteobacteria</taxon>
        <taxon>Campylobacterales</taxon>
        <taxon>Helicobacteraceae</taxon>
        <taxon>Helicobacter</taxon>
    </lineage>
</organism>
<comment type="caution">
    <text evidence="13">The sequence shown here is derived from an EMBL/GenBank/DDBJ whole genome shotgun (WGS) entry which is preliminary data.</text>
</comment>
<dbReference type="PANTHER" id="PTHR10067">
    <property type="entry name" value="PHOSPHATIDYLSERINE DECARBOXYLASE"/>
    <property type="match status" value="1"/>
</dbReference>
<name>A0A553UZC3_9HELI</name>
<evidence type="ECO:0000313" key="13">
    <source>
        <dbReference type="EMBL" id="TSA85567.1"/>
    </source>
</evidence>
<protein>
    <recommendedName>
        <fullName evidence="3">phosphatidylserine decarboxylase</fullName>
        <ecNumber evidence="3">4.1.1.65</ecNumber>
    </recommendedName>
</protein>
<dbReference type="OrthoDB" id="9802030at2"/>